<dbReference type="GeneID" id="93644291"/>
<reference evidence="4 5" key="1">
    <citation type="journal article" date="2015" name="Genome Announc.">
        <title>Complete genome sequences for 35 biothreat assay-relevant bacillus species.</title>
        <authorList>
            <person name="Johnson S.L."/>
            <person name="Daligault H.E."/>
            <person name="Davenport K.W."/>
            <person name="Jaissle J."/>
            <person name="Frey K.G."/>
            <person name="Ladner J.T."/>
            <person name="Broomall S.M."/>
            <person name="Bishop-Lilly K.A."/>
            <person name="Bruce D.C."/>
            <person name="Gibbons H.S."/>
            <person name="Coyne S.R."/>
            <person name="Lo C.C."/>
            <person name="Meincke L."/>
            <person name="Munk A.C."/>
            <person name="Koroleva G.I."/>
            <person name="Rosenzweig C.N."/>
            <person name="Palacios G.F."/>
            <person name="Redden C.L."/>
            <person name="Minogue T.D."/>
            <person name="Chain P.S."/>
        </authorList>
    </citation>
    <scope>NUCLEOTIDE SEQUENCE [LARGE SCALE GENOMIC DNA]</scope>
    <source>
        <strain evidence="5">ATCC 14581 / DSM 32 / JCM 2506 / NBRC 15308 / NCIMB 9376 / NCTC 10342 / NRRL B-14308 / VKM B-512</strain>
    </source>
</reference>
<dbReference type="Gene3D" id="3.90.640.20">
    <property type="entry name" value="Heat-shock cognate protein, ATPase"/>
    <property type="match status" value="1"/>
</dbReference>
<dbReference type="Pfam" id="PF11738">
    <property type="entry name" value="DUF3298"/>
    <property type="match status" value="1"/>
</dbReference>
<dbReference type="RefSeq" id="WP_034649569.1">
    <property type="nucleotide sequence ID" value="NZ_BCVB01000001.1"/>
</dbReference>
<dbReference type="EMBL" id="CP009920">
    <property type="protein sequence ID" value="AJI23313.1"/>
    <property type="molecule type" value="Genomic_DNA"/>
</dbReference>
<keyword evidence="1" id="KW-0812">Transmembrane</keyword>
<keyword evidence="1" id="KW-1133">Transmembrane helix</keyword>
<feature type="domain" description="DUF3298" evidence="2">
    <location>
        <begin position="193"/>
        <end position="273"/>
    </location>
</feature>
<dbReference type="AlphaFoldDB" id="A0A0B6ARK7"/>
<protein>
    <submittedName>
        <fullName evidence="4">Anti-sigma-V factor rsiV</fullName>
    </submittedName>
</protein>
<keyword evidence="1" id="KW-0472">Membrane</keyword>
<name>A0A0B6ARK7_PRIM2</name>
<proteinExistence type="predicted"/>
<dbReference type="InterPro" id="IPR025436">
    <property type="entry name" value="DUF4179"/>
</dbReference>
<dbReference type="Pfam" id="PF13786">
    <property type="entry name" value="DUF4179"/>
    <property type="match status" value="1"/>
</dbReference>
<dbReference type="KEGG" id="bmeg:BG04_809"/>
<evidence type="ECO:0000313" key="4">
    <source>
        <dbReference type="EMBL" id="AJI23313.1"/>
    </source>
</evidence>
<feature type="domain" description="DUF4179" evidence="3">
    <location>
        <begin position="35"/>
        <end position="114"/>
    </location>
</feature>
<accession>A0A0B6ARK7</accession>
<evidence type="ECO:0000259" key="3">
    <source>
        <dbReference type="Pfam" id="PF13786"/>
    </source>
</evidence>
<sequence length="287" mass="32934">MNDKIEKLKKQYHDIPIPEELDDVVAKALSSHPRKKKSYIWPSAIAAAAMIFITTVNVSPDAANAMAKIPVLGKVVEVITFDELKQEEKHSRIDVKTPSISGLENKGLQTSLNEKYIKENEQLYEQFKKEMKTLQKGEKGNVAVSSGYDIMTDTDDLLVVHRYVEESRASTSSINQYDTIDKKHEVLVTLPSLFKDKSYIKVISENIKQQMKGQMKHEEGKIYWLTEEDMDPFKEIAENQSFYITKDHKLRIVFDKYKVAPGYMGNIEFEIPTDVISNLLVGKRYIH</sequence>
<feature type="transmembrane region" description="Helical" evidence="1">
    <location>
        <begin position="39"/>
        <end position="58"/>
    </location>
</feature>
<dbReference type="Gene3D" id="3.30.565.40">
    <property type="entry name" value="Fervidobacterium nodosum Rt17-B1 like"/>
    <property type="match status" value="1"/>
</dbReference>
<evidence type="ECO:0000256" key="1">
    <source>
        <dbReference type="SAM" id="Phobius"/>
    </source>
</evidence>
<evidence type="ECO:0000259" key="2">
    <source>
        <dbReference type="Pfam" id="PF11738"/>
    </source>
</evidence>
<dbReference type="Proteomes" id="UP000031829">
    <property type="component" value="Chromosome"/>
</dbReference>
<dbReference type="InterPro" id="IPR037126">
    <property type="entry name" value="PdaC/RsiV-like_sf"/>
</dbReference>
<organism evidence="4 5">
    <name type="scientific">Priestia megaterium (strain ATCC 14581 / DSM 32 / CCUG 1817 / JCM 2506 / NBRC 15308 / NCIMB 9376 / NCTC 10342 / NRRL B-14308 / VKM B-512 / Ford 19)</name>
    <name type="common">Bacillus megaterium</name>
    <dbReference type="NCBI Taxonomy" id="1348623"/>
    <lineage>
        <taxon>Bacteria</taxon>
        <taxon>Bacillati</taxon>
        <taxon>Bacillota</taxon>
        <taxon>Bacilli</taxon>
        <taxon>Bacillales</taxon>
        <taxon>Bacillaceae</taxon>
        <taxon>Priestia</taxon>
    </lineage>
</organism>
<dbReference type="HOGENOM" id="CLU_049430_0_0_9"/>
<gene>
    <name evidence="4" type="primary">rsiV</name>
    <name evidence="4" type="ORF">BG04_809</name>
</gene>
<evidence type="ECO:0000313" key="5">
    <source>
        <dbReference type="Proteomes" id="UP000031829"/>
    </source>
</evidence>
<dbReference type="InterPro" id="IPR021729">
    <property type="entry name" value="DUF3298"/>
</dbReference>